<dbReference type="InterPro" id="IPR005064">
    <property type="entry name" value="BUG"/>
</dbReference>
<protein>
    <submittedName>
        <fullName evidence="3">Tripartite tricarboxylate transporter substrate binding protein</fullName>
    </submittedName>
</protein>
<dbReference type="Proteomes" id="UP000475385">
    <property type="component" value="Unassembled WGS sequence"/>
</dbReference>
<dbReference type="PANTHER" id="PTHR42928">
    <property type="entry name" value="TRICARBOXYLATE-BINDING PROTEIN"/>
    <property type="match status" value="1"/>
</dbReference>
<dbReference type="SUPFAM" id="SSF53850">
    <property type="entry name" value="Periplasmic binding protein-like II"/>
    <property type="match status" value="1"/>
</dbReference>
<reference evidence="3 4" key="2">
    <citation type="submission" date="2020-03" db="EMBL/GenBank/DDBJ databases">
        <title>Roseomonas stagni sp. nov., isolated from pond water in Japan.</title>
        <authorList>
            <person name="Furuhata K."/>
            <person name="Miyamoto H."/>
            <person name="Goto K."/>
        </authorList>
    </citation>
    <scope>NUCLEOTIDE SEQUENCE [LARGE SCALE GENOMIC DNA]</scope>
    <source>
        <strain evidence="3 4">PeD5</strain>
    </source>
</reference>
<proteinExistence type="inferred from homology"/>
<evidence type="ECO:0000313" key="4">
    <source>
        <dbReference type="Proteomes" id="UP000475385"/>
    </source>
</evidence>
<evidence type="ECO:0000256" key="2">
    <source>
        <dbReference type="SAM" id="SignalP"/>
    </source>
</evidence>
<sequence>MIARRLLLGGALALPAIGARAQAAWPDRPVRFIVAFAPGGPADIIARLLAQALSEVWPHPVVVENRGGAGGNIAAQVVARAAPDGLTALLTTSAFAVNPSLSRNAGYRPQEFAVASVVAGTPNLFAVRGDGEVRTLRDLVEIGRRRPVNFGSAGIGSTPHLSAENLLKTIAKVQAEHIPFTGAGPAMTAALGGQIDMASVALPAAVQIVQSGRARGLAVTSARRVAALPDVPTVAEAGFDPIVDLTWCCVLFPAAVPEAVLEKVNADINRLLATPAFQARLAATGFDPIGGTRAENSRFVADELQRWGEVVRGLNISLD</sequence>
<dbReference type="EMBL" id="JAAIKB010000009">
    <property type="protein sequence ID" value="NGM22532.1"/>
    <property type="molecule type" value="Genomic_DNA"/>
</dbReference>
<feature type="chain" id="PRO_5026942326" evidence="2">
    <location>
        <begin position="22"/>
        <end position="319"/>
    </location>
</feature>
<comment type="similarity">
    <text evidence="1">Belongs to the UPF0065 (bug) family.</text>
</comment>
<dbReference type="Pfam" id="PF03401">
    <property type="entry name" value="TctC"/>
    <property type="match status" value="1"/>
</dbReference>
<dbReference type="RefSeq" id="WP_164696418.1">
    <property type="nucleotide sequence ID" value="NZ_JAAIKB010000009.1"/>
</dbReference>
<feature type="signal peptide" evidence="2">
    <location>
        <begin position="1"/>
        <end position="21"/>
    </location>
</feature>
<comment type="caution">
    <text evidence="3">The sequence shown here is derived from an EMBL/GenBank/DDBJ whole genome shotgun (WGS) entry which is preliminary data.</text>
</comment>
<dbReference type="PIRSF" id="PIRSF017082">
    <property type="entry name" value="YflP"/>
    <property type="match status" value="1"/>
</dbReference>
<organism evidence="3 4">
    <name type="scientific">Falsiroseomonas algicola</name>
    <dbReference type="NCBI Taxonomy" id="2716930"/>
    <lineage>
        <taxon>Bacteria</taxon>
        <taxon>Pseudomonadati</taxon>
        <taxon>Pseudomonadota</taxon>
        <taxon>Alphaproteobacteria</taxon>
        <taxon>Acetobacterales</taxon>
        <taxon>Roseomonadaceae</taxon>
        <taxon>Falsiroseomonas</taxon>
    </lineage>
</organism>
<dbReference type="AlphaFoldDB" id="A0A6M1LR93"/>
<dbReference type="Gene3D" id="3.40.190.10">
    <property type="entry name" value="Periplasmic binding protein-like II"/>
    <property type="match status" value="1"/>
</dbReference>
<name>A0A6M1LR93_9PROT</name>
<evidence type="ECO:0000256" key="1">
    <source>
        <dbReference type="ARBA" id="ARBA00006987"/>
    </source>
</evidence>
<dbReference type="InterPro" id="IPR042100">
    <property type="entry name" value="Bug_dom1"/>
</dbReference>
<evidence type="ECO:0000313" key="3">
    <source>
        <dbReference type="EMBL" id="NGM22532.1"/>
    </source>
</evidence>
<gene>
    <name evidence="3" type="ORF">G3576_21125</name>
</gene>
<dbReference type="Gene3D" id="3.40.190.150">
    <property type="entry name" value="Bordetella uptake gene, domain 1"/>
    <property type="match status" value="1"/>
</dbReference>
<accession>A0A6M1LR93</accession>
<keyword evidence="2" id="KW-0732">Signal</keyword>
<dbReference type="PANTHER" id="PTHR42928:SF5">
    <property type="entry name" value="BLR1237 PROTEIN"/>
    <property type="match status" value="1"/>
</dbReference>
<reference evidence="3 4" key="1">
    <citation type="submission" date="2020-02" db="EMBL/GenBank/DDBJ databases">
        <authorList>
            <person name="Kim H.M."/>
            <person name="Jeon C.O."/>
        </authorList>
    </citation>
    <scope>NUCLEOTIDE SEQUENCE [LARGE SCALE GENOMIC DNA]</scope>
    <source>
        <strain evidence="3 4">PeD5</strain>
    </source>
</reference>
<keyword evidence="4" id="KW-1185">Reference proteome</keyword>